<dbReference type="Proteomes" id="UP000271162">
    <property type="component" value="Unassembled WGS sequence"/>
</dbReference>
<organism evidence="6">
    <name type="scientific">Nippostrongylus brasiliensis</name>
    <name type="common">Rat hookworm</name>
    <dbReference type="NCBI Taxonomy" id="27835"/>
    <lineage>
        <taxon>Eukaryota</taxon>
        <taxon>Metazoa</taxon>
        <taxon>Ecdysozoa</taxon>
        <taxon>Nematoda</taxon>
        <taxon>Chromadorea</taxon>
        <taxon>Rhabditida</taxon>
        <taxon>Rhabditina</taxon>
        <taxon>Rhabditomorpha</taxon>
        <taxon>Strongyloidea</taxon>
        <taxon>Heligmosomidae</taxon>
        <taxon>Nippostrongylus</taxon>
    </lineage>
</organism>
<proteinExistence type="predicted"/>
<dbReference type="Pfam" id="PF00651">
    <property type="entry name" value="BTB"/>
    <property type="match status" value="1"/>
</dbReference>
<name>A0A158R2J0_NIPBR</name>
<dbReference type="EMBL" id="UYSL01022017">
    <property type="protein sequence ID" value="VDL79656.1"/>
    <property type="molecule type" value="Genomic_DNA"/>
</dbReference>
<keyword evidence="1" id="KW-0880">Kelch repeat</keyword>
<evidence type="ECO:0000313" key="4">
    <source>
        <dbReference type="EMBL" id="VDL79656.1"/>
    </source>
</evidence>
<keyword evidence="5" id="KW-1185">Reference proteome</keyword>
<dbReference type="InterPro" id="IPR000210">
    <property type="entry name" value="BTB/POZ_dom"/>
</dbReference>
<evidence type="ECO:0000256" key="1">
    <source>
        <dbReference type="ARBA" id="ARBA00022441"/>
    </source>
</evidence>
<accession>A0A158R2J0</accession>
<dbReference type="OMA" id="FFASTWS"/>
<dbReference type="SUPFAM" id="SSF117281">
    <property type="entry name" value="Kelch motif"/>
    <property type="match status" value="1"/>
</dbReference>
<gene>
    <name evidence="4" type="ORF">NBR_LOCUS16062</name>
</gene>
<dbReference type="WBParaSite" id="NBR_0001606101-mRNA-1">
    <property type="protein sequence ID" value="NBR_0001606101-mRNA-1"/>
    <property type="gene ID" value="NBR_0001606101"/>
</dbReference>
<dbReference type="InterPro" id="IPR011333">
    <property type="entry name" value="SKP1/BTB/POZ_sf"/>
</dbReference>
<dbReference type="PANTHER" id="PTHR24412:SF480">
    <property type="entry name" value="KELCH-LIKE PROTEIN 8"/>
    <property type="match status" value="1"/>
</dbReference>
<evidence type="ECO:0000259" key="3">
    <source>
        <dbReference type="PROSITE" id="PS50097"/>
    </source>
</evidence>
<reference evidence="4 5" key="2">
    <citation type="submission" date="2018-11" db="EMBL/GenBank/DDBJ databases">
        <authorList>
            <consortium name="Pathogen Informatics"/>
        </authorList>
    </citation>
    <scope>NUCLEOTIDE SEQUENCE [LARGE SCALE GENOMIC DNA]</scope>
</reference>
<dbReference type="AlphaFoldDB" id="A0A158R2J0"/>
<dbReference type="Gene3D" id="2.120.10.80">
    <property type="entry name" value="Kelch-type beta propeller"/>
    <property type="match status" value="1"/>
</dbReference>
<evidence type="ECO:0000313" key="6">
    <source>
        <dbReference type="WBParaSite" id="NBR_0001606101-mRNA-1"/>
    </source>
</evidence>
<sequence length="339" mass="37648">MPPEFIDEKWPAEILSKLASFREFDEFCDVNLEADGSSKAESEPTPSTSIRAHKFVLAAASPYFREKLSSDSYVESKEICVVVKDIDDKTLRLLVDYMYTGRLDINENNVRALYGAAEILHLDSVRSECSWYLKEHLSVSNCMEIAAFAKAHNCTELDDAAVSFAGQHFGDLWRAGPEMQRRRCGPGVTALNGTIFAVGGVDISETLREAEMLDPRQGEWISLPSMMNGRYRFGLAAANGLLYAVAGKSGNQFLNSVEVYDPRAHRWTTAQPILKKRYDAGVTVFRDQVVVVGGFDMNGRVLSPAEVIPRILKFFASTWSAAPFLRMLSNPDARAIDPG</sequence>
<dbReference type="Gene3D" id="3.30.710.10">
    <property type="entry name" value="Potassium Channel Kv1.1, Chain A"/>
    <property type="match status" value="1"/>
</dbReference>
<dbReference type="SMART" id="SM00612">
    <property type="entry name" value="Kelch"/>
    <property type="match status" value="2"/>
</dbReference>
<feature type="domain" description="BTB" evidence="3">
    <location>
        <begin position="28"/>
        <end position="107"/>
    </location>
</feature>
<dbReference type="Pfam" id="PF01344">
    <property type="entry name" value="Kelch_1"/>
    <property type="match status" value="2"/>
</dbReference>
<dbReference type="PROSITE" id="PS50097">
    <property type="entry name" value="BTB"/>
    <property type="match status" value="1"/>
</dbReference>
<dbReference type="PANTHER" id="PTHR24412">
    <property type="entry name" value="KELCH PROTEIN"/>
    <property type="match status" value="1"/>
</dbReference>
<dbReference type="STRING" id="27835.A0A158R2J0"/>
<dbReference type="InterPro" id="IPR015915">
    <property type="entry name" value="Kelch-typ_b-propeller"/>
</dbReference>
<dbReference type="SUPFAM" id="SSF54695">
    <property type="entry name" value="POZ domain"/>
    <property type="match status" value="1"/>
</dbReference>
<dbReference type="InterPro" id="IPR006652">
    <property type="entry name" value="Kelch_1"/>
</dbReference>
<evidence type="ECO:0000313" key="5">
    <source>
        <dbReference type="Proteomes" id="UP000271162"/>
    </source>
</evidence>
<reference evidence="6" key="1">
    <citation type="submission" date="2016-04" db="UniProtKB">
        <authorList>
            <consortium name="WormBaseParasite"/>
        </authorList>
    </citation>
    <scope>IDENTIFICATION</scope>
</reference>
<protein>
    <submittedName>
        <fullName evidence="6">Kelch-like protein 7 (inferred by orthology to a human protein)</fullName>
    </submittedName>
</protein>
<dbReference type="SMART" id="SM00225">
    <property type="entry name" value="BTB"/>
    <property type="match status" value="1"/>
</dbReference>
<keyword evidence="2" id="KW-0677">Repeat</keyword>
<evidence type="ECO:0000256" key="2">
    <source>
        <dbReference type="ARBA" id="ARBA00022737"/>
    </source>
</evidence>